<name>A0ABR1YMA3_9PEZI</name>
<accession>A0ABR1YMA3</accession>
<dbReference type="EMBL" id="JBBWRZ010000006">
    <property type="protein sequence ID" value="KAK8233629.1"/>
    <property type="molecule type" value="Genomic_DNA"/>
</dbReference>
<keyword evidence="2" id="KW-1185">Reference proteome</keyword>
<gene>
    <name evidence="1" type="ORF">HDK90DRAFT_272263</name>
</gene>
<protein>
    <submittedName>
        <fullName evidence="1">Uncharacterized protein</fullName>
    </submittedName>
</protein>
<dbReference type="Proteomes" id="UP001492380">
    <property type="component" value="Unassembled WGS sequence"/>
</dbReference>
<organism evidence="1 2">
    <name type="scientific">Phyllosticta capitalensis</name>
    <dbReference type="NCBI Taxonomy" id="121624"/>
    <lineage>
        <taxon>Eukaryota</taxon>
        <taxon>Fungi</taxon>
        <taxon>Dikarya</taxon>
        <taxon>Ascomycota</taxon>
        <taxon>Pezizomycotina</taxon>
        <taxon>Dothideomycetes</taxon>
        <taxon>Dothideomycetes incertae sedis</taxon>
        <taxon>Botryosphaeriales</taxon>
        <taxon>Phyllostictaceae</taxon>
        <taxon>Phyllosticta</taxon>
    </lineage>
</organism>
<evidence type="ECO:0000313" key="1">
    <source>
        <dbReference type="EMBL" id="KAK8233629.1"/>
    </source>
</evidence>
<comment type="caution">
    <text evidence="1">The sequence shown here is derived from an EMBL/GenBank/DDBJ whole genome shotgun (WGS) entry which is preliminary data.</text>
</comment>
<reference evidence="1 2" key="1">
    <citation type="submission" date="2024-04" db="EMBL/GenBank/DDBJ databases">
        <title>Phyllosticta paracitricarpa is synonymous to the EU quarantine fungus P. citricarpa based on phylogenomic analyses.</title>
        <authorList>
            <consortium name="Lawrence Berkeley National Laboratory"/>
            <person name="Van Ingen-Buijs V.A."/>
            <person name="Van Westerhoven A.C."/>
            <person name="Haridas S."/>
            <person name="Skiadas P."/>
            <person name="Martin F."/>
            <person name="Groenewald J.Z."/>
            <person name="Crous P.W."/>
            <person name="Seidl M.F."/>
        </authorList>
    </citation>
    <scope>NUCLEOTIDE SEQUENCE [LARGE SCALE GENOMIC DNA]</scope>
    <source>
        <strain evidence="1 2">CBS 123374</strain>
    </source>
</reference>
<proteinExistence type="predicted"/>
<evidence type="ECO:0000313" key="2">
    <source>
        <dbReference type="Proteomes" id="UP001492380"/>
    </source>
</evidence>
<sequence>MRLLRSWNLRRQARPDGTFGSVVRLPILGFQARHDEEHSLSRWERRVEERRSWREQPDRPCQVTIHAKSFHQAQKQPSRAEEENSSIRFGSCPSRSVVVSRFSTPQSMYTSQPKVNRVAVPRFSDWVLPTTLAKIAGYSPRTQTPPLTSQYKCATRTLSSSMQFFRTWHALRWSQLTSATWLQLPHQHTCQDCTAPVCQS</sequence>